<protein>
    <submittedName>
        <fullName evidence="1">Phage portal protein</fullName>
    </submittedName>
</protein>
<organism evidence="1 2">
    <name type="scientific">Paroceanicella profunda</name>
    <dbReference type="NCBI Taxonomy" id="2579971"/>
    <lineage>
        <taxon>Bacteria</taxon>
        <taxon>Pseudomonadati</taxon>
        <taxon>Pseudomonadota</taxon>
        <taxon>Alphaproteobacteria</taxon>
        <taxon>Rhodobacterales</taxon>
        <taxon>Paracoccaceae</taxon>
        <taxon>Paroceanicella</taxon>
    </lineage>
</organism>
<gene>
    <name evidence="1" type="ORF">FDP22_00860</name>
</gene>
<reference evidence="1 2" key="1">
    <citation type="submission" date="2019-06" db="EMBL/GenBank/DDBJ databases">
        <title>Genome sequence of Rhodobacteraceae bacterium D4M1.</title>
        <authorList>
            <person name="Cao J."/>
        </authorList>
    </citation>
    <scope>NUCLEOTIDE SEQUENCE [LARGE SCALE GENOMIC DNA]</scope>
    <source>
        <strain evidence="1 2">D4M1</strain>
    </source>
</reference>
<evidence type="ECO:0000313" key="2">
    <source>
        <dbReference type="Proteomes" id="UP000305888"/>
    </source>
</evidence>
<dbReference type="Pfam" id="PF04860">
    <property type="entry name" value="Phage_portal"/>
    <property type="match status" value="1"/>
</dbReference>
<dbReference type="AlphaFoldDB" id="A0A5B8FG64"/>
<dbReference type="RefSeq" id="WP_138577190.1">
    <property type="nucleotide sequence ID" value="NZ_CP040818.1"/>
</dbReference>
<keyword evidence="2" id="KW-1185">Reference proteome</keyword>
<dbReference type="KEGG" id="ppru:FDP22_00860"/>
<proteinExistence type="predicted"/>
<dbReference type="InterPro" id="IPR006944">
    <property type="entry name" value="Phage/GTA_portal"/>
</dbReference>
<accession>A0A5B8FG64</accession>
<dbReference type="Proteomes" id="UP000305888">
    <property type="component" value="Chromosome"/>
</dbReference>
<dbReference type="OrthoDB" id="7605001at2"/>
<name>A0A5B8FG64_9RHOB</name>
<sequence>MLSRLFKRSARPIEKRAAGTGYTAQVIAARESYISGAGAVAELTATAQACVSLWEGCFALADVQGTDLLDRHTMALLARSAALRGEAVLLITERGLAPCVDWDLSTRHGIPRAYRLSVSEAGGARSFTALADEVLHLRIGSDTAAPWTGTAPLRRAQITAELLHQVETALRDVYRDAPLGSQIVHAPDGEPEDIDQLRRSIRGNRGGTLLFEGVAQATAAGMHPNLGKSPDQLSPDLSKSMAIETLGAARDAVAMAFGVLPGLLNRATTGPLVREAQRHLAGWTLQPVAMLLAEEATRKLGTEIMIDTLRPVQAYDVGGRARALSTIIKALAEAKEAGIDPASLNEAQTLVNWGEGDKAV</sequence>
<dbReference type="EMBL" id="CP040818">
    <property type="protein sequence ID" value="QDL90468.1"/>
    <property type="molecule type" value="Genomic_DNA"/>
</dbReference>
<evidence type="ECO:0000313" key="1">
    <source>
        <dbReference type="EMBL" id="QDL90468.1"/>
    </source>
</evidence>